<keyword evidence="1" id="KW-0560">Oxidoreductase</keyword>
<sequence>MKHRKLGSLDVSEIGFGCMGLASNYGPPAPIDDALKVIREAHNQGVTFFDTAEVYGPYISETIVGGALQLVRAEVKVATKFGFDLTEAGGLNSRPEHIKKMIAGCLKRLRTDRIDLFYQHRVDPDVPIEDVAGAVKDLIAEGKVLHFGLSEASPKTIRHAHAVQPVAAVQTEYSLMNRDPENNGVLATCDELGIGFVPWGPVGMGYLTKQIEGASAFKPDVDLRAGFDRFTTQNIAANRTFIEALEKLASKKKVTTPQFALAWLLAQKPFIVPIPGTGSVGHLLENIGAAELDLSARDLNEIAAALANVMVHGGRMNAQQMRVVEAT</sequence>
<evidence type="ECO:0000256" key="1">
    <source>
        <dbReference type="ARBA" id="ARBA00023002"/>
    </source>
</evidence>
<gene>
    <name evidence="3" type="ORF">FE263_17050</name>
</gene>
<dbReference type="GO" id="GO:0016491">
    <property type="term" value="F:oxidoreductase activity"/>
    <property type="evidence" value="ECO:0007669"/>
    <property type="project" value="UniProtKB-KW"/>
</dbReference>
<proteinExistence type="predicted"/>
<dbReference type="Proteomes" id="UP000305654">
    <property type="component" value="Unassembled WGS sequence"/>
</dbReference>
<evidence type="ECO:0000259" key="2">
    <source>
        <dbReference type="Pfam" id="PF00248"/>
    </source>
</evidence>
<reference evidence="3 4" key="1">
    <citation type="submission" date="2019-05" db="EMBL/GenBank/DDBJ databases">
        <authorList>
            <person name="Pankratov T."/>
            <person name="Grouzdev D."/>
        </authorList>
    </citation>
    <scope>NUCLEOTIDE SEQUENCE [LARGE SCALE GENOMIC DNA]</scope>
    <source>
        <strain evidence="3 4">KEBCLARHB70R</strain>
    </source>
</reference>
<dbReference type="PANTHER" id="PTHR43625:SF77">
    <property type="entry name" value="ALDO-KETO REDUCTASE"/>
    <property type="match status" value="1"/>
</dbReference>
<dbReference type="EMBL" id="VCDI01000006">
    <property type="protein sequence ID" value="TLU71581.1"/>
    <property type="molecule type" value="Genomic_DNA"/>
</dbReference>
<dbReference type="InterPro" id="IPR050791">
    <property type="entry name" value="Aldo-Keto_reductase"/>
</dbReference>
<dbReference type="AlphaFoldDB" id="A0A5R9J7I0"/>
<dbReference type="GO" id="GO:0005737">
    <property type="term" value="C:cytoplasm"/>
    <property type="evidence" value="ECO:0007669"/>
    <property type="project" value="TreeGrafter"/>
</dbReference>
<evidence type="ECO:0000313" key="3">
    <source>
        <dbReference type="EMBL" id="TLU71581.1"/>
    </source>
</evidence>
<keyword evidence="4" id="KW-1185">Reference proteome</keyword>
<comment type="caution">
    <text evidence="3">The sequence shown here is derived from an EMBL/GenBank/DDBJ whole genome shotgun (WGS) entry which is preliminary data.</text>
</comment>
<feature type="domain" description="NADP-dependent oxidoreductase" evidence="2">
    <location>
        <begin position="13"/>
        <end position="305"/>
    </location>
</feature>
<evidence type="ECO:0000313" key="4">
    <source>
        <dbReference type="Proteomes" id="UP000305654"/>
    </source>
</evidence>
<dbReference type="PANTHER" id="PTHR43625">
    <property type="entry name" value="AFLATOXIN B1 ALDEHYDE REDUCTASE"/>
    <property type="match status" value="1"/>
</dbReference>
<name>A0A5R9J7I0_9PROT</name>
<dbReference type="Gene3D" id="3.20.20.100">
    <property type="entry name" value="NADP-dependent oxidoreductase domain"/>
    <property type="match status" value="1"/>
</dbReference>
<dbReference type="Pfam" id="PF00248">
    <property type="entry name" value="Aldo_ket_red"/>
    <property type="match status" value="1"/>
</dbReference>
<dbReference type="InterPro" id="IPR036812">
    <property type="entry name" value="NAD(P)_OxRdtase_dom_sf"/>
</dbReference>
<dbReference type="SUPFAM" id="SSF51430">
    <property type="entry name" value="NAD(P)-linked oxidoreductase"/>
    <property type="match status" value="1"/>
</dbReference>
<organism evidence="3 4">
    <name type="scientific">Lichenicoccus roseus</name>
    <dbReference type="NCBI Taxonomy" id="2683649"/>
    <lineage>
        <taxon>Bacteria</taxon>
        <taxon>Pseudomonadati</taxon>
        <taxon>Pseudomonadota</taxon>
        <taxon>Alphaproteobacteria</taxon>
        <taxon>Acetobacterales</taxon>
        <taxon>Acetobacteraceae</taxon>
        <taxon>Lichenicoccus</taxon>
    </lineage>
</organism>
<dbReference type="InterPro" id="IPR023210">
    <property type="entry name" value="NADP_OxRdtase_dom"/>
</dbReference>
<protein>
    <submittedName>
        <fullName evidence="3">Aldo/keto reductase</fullName>
    </submittedName>
</protein>
<accession>A0A5R9J7I0</accession>
<dbReference type="OrthoDB" id="9773828at2"/>
<dbReference type="RefSeq" id="WP_138327217.1">
    <property type="nucleotide sequence ID" value="NZ_VCDI01000006.1"/>
</dbReference>